<feature type="compositionally biased region" description="Acidic residues" evidence="1">
    <location>
        <begin position="75"/>
        <end position="90"/>
    </location>
</feature>
<dbReference type="Proteomes" id="UP000887578">
    <property type="component" value="Unplaced"/>
</dbReference>
<reference evidence="3" key="1">
    <citation type="submission" date="2022-11" db="UniProtKB">
        <authorList>
            <consortium name="WormBaseParasite"/>
        </authorList>
    </citation>
    <scope>IDENTIFICATION</scope>
</reference>
<proteinExistence type="predicted"/>
<evidence type="ECO:0000256" key="1">
    <source>
        <dbReference type="SAM" id="MobiDB-lite"/>
    </source>
</evidence>
<organism evidence="2 3">
    <name type="scientific">Panagrolaimus davidi</name>
    <dbReference type="NCBI Taxonomy" id="227884"/>
    <lineage>
        <taxon>Eukaryota</taxon>
        <taxon>Metazoa</taxon>
        <taxon>Ecdysozoa</taxon>
        <taxon>Nematoda</taxon>
        <taxon>Chromadorea</taxon>
        <taxon>Rhabditida</taxon>
        <taxon>Tylenchina</taxon>
        <taxon>Panagrolaimomorpha</taxon>
        <taxon>Panagrolaimoidea</taxon>
        <taxon>Panagrolaimidae</taxon>
        <taxon>Panagrolaimus</taxon>
    </lineage>
</organism>
<keyword evidence="2" id="KW-1185">Reference proteome</keyword>
<dbReference type="WBParaSite" id="PDA_v2.g16363.t1">
    <property type="protein sequence ID" value="PDA_v2.g16363.t1"/>
    <property type="gene ID" value="PDA_v2.g16363"/>
</dbReference>
<dbReference type="AlphaFoldDB" id="A0A914PDW2"/>
<evidence type="ECO:0000313" key="2">
    <source>
        <dbReference type="Proteomes" id="UP000887578"/>
    </source>
</evidence>
<feature type="compositionally biased region" description="Acidic residues" evidence="1">
    <location>
        <begin position="106"/>
        <end position="136"/>
    </location>
</feature>
<evidence type="ECO:0000313" key="3">
    <source>
        <dbReference type="WBParaSite" id="PDA_v2.g16363.t1"/>
    </source>
</evidence>
<sequence>MKLAKVPEEDDFFVYDFMEKKYFYVGCPTKNFNPAPDPLDELDTDTESVYFGKDAPSIDWDEENELIERPKFDNDDSESSEDDSDEEGEDVVYGVQIISENLGNENEVEIDDEEEGEEGDDEAEENQSDEEDMELY</sequence>
<accession>A0A914PDW2</accession>
<protein>
    <submittedName>
        <fullName evidence="3">Uncharacterized protein</fullName>
    </submittedName>
</protein>
<name>A0A914PDW2_9BILA</name>
<feature type="region of interest" description="Disordered" evidence="1">
    <location>
        <begin position="52"/>
        <end position="136"/>
    </location>
</feature>